<gene>
    <name evidence="1" type="ORF">LX66_1875</name>
</gene>
<dbReference type="OrthoDB" id="950459at2"/>
<reference evidence="1 2" key="1">
    <citation type="journal article" date="2013" name="Stand. Genomic Sci.">
        <title>Genomic Encyclopedia of Type Strains, Phase I: The one thousand microbial genomes (KMG-I) project.</title>
        <authorList>
            <person name="Kyrpides N.C."/>
            <person name="Woyke T."/>
            <person name="Eisen J.A."/>
            <person name="Garrity G."/>
            <person name="Lilburn T.G."/>
            <person name="Beck B.J."/>
            <person name="Whitman W.B."/>
            <person name="Hugenholtz P."/>
            <person name="Klenk H.P."/>
        </authorList>
    </citation>
    <scope>NUCLEOTIDE SEQUENCE [LARGE SCALE GENOMIC DNA]</scope>
    <source>
        <strain evidence="1 2">DSM 13484</strain>
    </source>
</reference>
<evidence type="ECO:0000313" key="2">
    <source>
        <dbReference type="Proteomes" id="UP000316778"/>
    </source>
</evidence>
<dbReference type="AlphaFoldDB" id="A0A562T3E9"/>
<name>A0A562T3E9_CHIJA</name>
<dbReference type="Pfam" id="PF19514">
    <property type="entry name" value="MobC_2"/>
    <property type="match status" value="1"/>
</dbReference>
<dbReference type="InterPro" id="IPR045788">
    <property type="entry name" value="MobC_2"/>
</dbReference>
<evidence type="ECO:0000313" key="1">
    <source>
        <dbReference type="EMBL" id="TWI87804.1"/>
    </source>
</evidence>
<organism evidence="1 2">
    <name type="scientific">Chitinophaga japonensis</name>
    <name type="common">Flexibacter japonensis</name>
    <dbReference type="NCBI Taxonomy" id="104662"/>
    <lineage>
        <taxon>Bacteria</taxon>
        <taxon>Pseudomonadati</taxon>
        <taxon>Bacteroidota</taxon>
        <taxon>Chitinophagia</taxon>
        <taxon>Chitinophagales</taxon>
        <taxon>Chitinophagaceae</taxon>
        <taxon>Chitinophaga</taxon>
    </lineage>
</organism>
<proteinExistence type="predicted"/>
<dbReference type="Proteomes" id="UP000316778">
    <property type="component" value="Unassembled WGS sequence"/>
</dbReference>
<evidence type="ECO:0008006" key="3">
    <source>
        <dbReference type="Google" id="ProtNLM"/>
    </source>
</evidence>
<sequence>MNGNNNKSRVVNFRMTPQEYARMESKWKRTTCRKLSDFIRHRVLDKPLVSTHRNRSLDDFMAEMALLRKELNSIGVNFNQAVHKLHMADTPTELKMWLRVFQKDRQILLDQVEKIKLKIYSIADEWLQ</sequence>
<dbReference type="EMBL" id="VLLG01000003">
    <property type="protein sequence ID" value="TWI87804.1"/>
    <property type="molecule type" value="Genomic_DNA"/>
</dbReference>
<keyword evidence="2" id="KW-1185">Reference proteome</keyword>
<protein>
    <recommendedName>
        <fullName evidence="3">Mobilization protein MobC</fullName>
    </recommendedName>
</protein>
<comment type="caution">
    <text evidence="1">The sequence shown here is derived from an EMBL/GenBank/DDBJ whole genome shotgun (WGS) entry which is preliminary data.</text>
</comment>
<accession>A0A562T3E9</accession>